<organism evidence="1 2">
    <name type="scientific">Solanum tuberosum</name>
    <name type="common">Potato</name>
    <dbReference type="NCBI Taxonomy" id="4113"/>
    <lineage>
        <taxon>Eukaryota</taxon>
        <taxon>Viridiplantae</taxon>
        <taxon>Streptophyta</taxon>
        <taxon>Embryophyta</taxon>
        <taxon>Tracheophyta</taxon>
        <taxon>Spermatophyta</taxon>
        <taxon>Magnoliopsida</taxon>
        <taxon>eudicotyledons</taxon>
        <taxon>Gunneridae</taxon>
        <taxon>Pentapetalae</taxon>
        <taxon>asterids</taxon>
        <taxon>lamiids</taxon>
        <taxon>Solanales</taxon>
        <taxon>Solanaceae</taxon>
        <taxon>Solanoideae</taxon>
        <taxon>Solaneae</taxon>
        <taxon>Solanum</taxon>
    </lineage>
</organism>
<dbReference type="Proteomes" id="UP000011115">
    <property type="component" value="Unassembled WGS sequence"/>
</dbReference>
<dbReference type="HOGENOM" id="CLU_3036142_0_0_1"/>
<reference evidence="2" key="1">
    <citation type="journal article" date="2011" name="Nature">
        <title>Genome sequence and analysis of the tuber crop potato.</title>
        <authorList>
            <consortium name="The Potato Genome Sequencing Consortium"/>
        </authorList>
    </citation>
    <scope>NUCLEOTIDE SEQUENCE [LARGE SCALE GENOMIC DNA]</scope>
    <source>
        <strain evidence="2">cv. DM1-3 516 R44</strain>
    </source>
</reference>
<dbReference type="PANTHER" id="PTHR46238">
    <property type="entry name" value="REVERSE TRANSCRIPTASE DOMAIN-CONTAINING PROTEIN"/>
    <property type="match status" value="1"/>
</dbReference>
<proteinExistence type="predicted"/>
<accession>M0ZKM0</accession>
<reference evidence="1" key="2">
    <citation type="submission" date="2015-06" db="UniProtKB">
        <authorList>
            <consortium name="EnsemblPlants"/>
        </authorList>
    </citation>
    <scope>IDENTIFICATION</scope>
    <source>
        <strain evidence="1">DM1-3 516 R44</strain>
    </source>
</reference>
<protein>
    <submittedName>
        <fullName evidence="1">Methyltransferase family protein</fullName>
    </submittedName>
</protein>
<dbReference type="InParanoid" id="M0ZKM0"/>
<dbReference type="EnsemblPlants" id="PGSC0003DMT400002769">
    <property type="protein sequence ID" value="PGSC0003DMT400002769"/>
    <property type="gene ID" value="PGSC0003DMG400001073"/>
</dbReference>
<sequence>MNSGSVFFGKYELAMDGFRRDRSRSKKYWEEVIRHDMTWLQFTEDMTLDRKVWRT</sequence>
<dbReference type="PANTHER" id="PTHR46238:SF8">
    <property type="entry name" value="ENDONUCLEASE_EXONUCLEASE_PHOSPHATASE DOMAIN-CONTAINING PROTEIN"/>
    <property type="match status" value="1"/>
</dbReference>
<keyword evidence="2" id="KW-1185">Reference proteome</keyword>
<dbReference type="PaxDb" id="4113-PGSC0003DMT400002769"/>
<evidence type="ECO:0000313" key="1">
    <source>
        <dbReference type="EnsemblPlants" id="PGSC0003DMT400002769"/>
    </source>
</evidence>
<name>M0ZKM0_SOLTU</name>
<evidence type="ECO:0000313" key="2">
    <source>
        <dbReference type="Proteomes" id="UP000011115"/>
    </source>
</evidence>
<dbReference type="Gramene" id="PGSC0003DMT400002769">
    <property type="protein sequence ID" value="PGSC0003DMT400002769"/>
    <property type="gene ID" value="PGSC0003DMG400001073"/>
</dbReference>
<dbReference type="AlphaFoldDB" id="M0ZKM0"/>